<dbReference type="Gene3D" id="1.10.472.80">
    <property type="entry name" value="Ypt/Rab-GAP domain of gyp1p, domain 3"/>
    <property type="match status" value="1"/>
</dbReference>
<gene>
    <name evidence="2" type="ORF">RMAR1173_LOCUS16021</name>
</gene>
<reference evidence="2" key="1">
    <citation type="submission" date="2021-01" db="EMBL/GenBank/DDBJ databases">
        <authorList>
            <person name="Corre E."/>
            <person name="Pelletier E."/>
            <person name="Niang G."/>
            <person name="Scheremetjew M."/>
            <person name="Finn R."/>
            <person name="Kale V."/>
            <person name="Holt S."/>
            <person name="Cochrane G."/>
            <person name="Meng A."/>
            <person name="Brown T."/>
            <person name="Cohen L."/>
        </authorList>
    </citation>
    <scope>NUCLEOTIDE SEQUENCE</scope>
    <source>
        <strain evidence="2">CCMP1243</strain>
    </source>
</reference>
<dbReference type="PANTHER" id="PTHR47219">
    <property type="entry name" value="RAB GTPASE-ACTIVATING PROTEIN 1-LIKE"/>
    <property type="match status" value="1"/>
</dbReference>
<dbReference type="InterPro" id="IPR050302">
    <property type="entry name" value="Rab_GAP_TBC_domain"/>
</dbReference>
<dbReference type="EMBL" id="HBHJ01024276">
    <property type="protein sequence ID" value="CAD9703264.1"/>
    <property type="molecule type" value="Transcribed_RNA"/>
</dbReference>
<sequence length="185" mass="20573">MASVAAFLLLVFRGPDWTPRLASHSDVELLEEEVFWTLTGLVDTRLAGFFEPGSAVLLSDTVAAEQVIDEVLPGTTRSLQTLGFDWTRAIASWFPQLYFDALPSHIVAQLWDLVFWFSAEQTLGLSVWTLLSVVCSCKRELSKASSPANALVLLRSACNNLSSFSQLHKMNPQPLNEFVQRVSVR</sequence>
<dbReference type="AlphaFoldDB" id="A0A7S2WR42"/>
<dbReference type="Pfam" id="PF00566">
    <property type="entry name" value="RabGAP-TBC"/>
    <property type="match status" value="1"/>
</dbReference>
<protein>
    <recommendedName>
        <fullName evidence="1">Rab-GAP TBC domain-containing protein</fullName>
    </recommendedName>
</protein>
<feature type="domain" description="Rab-GAP TBC" evidence="1">
    <location>
        <begin position="1"/>
        <end position="118"/>
    </location>
</feature>
<evidence type="ECO:0000313" key="2">
    <source>
        <dbReference type="EMBL" id="CAD9703264.1"/>
    </source>
</evidence>
<dbReference type="PROSITE" id="PS50086">
    <property type="entry name" value="TBC_RABGAP"/>
    <property type="match status" value="1"/>
</dbReference>
<organism evidence="2">
    <name type="scientific">Rhizochromulina marina</name>
    <dbReference type="NCBI Taxonomy" id="1034831"/>
    <lineage>
        <taxon>Eukaryota</taxon>
        <taxon>Sar</taxon>
        <taxon>Stramenopiles</taxon>
        <taxon>Ochrophyta</taxon>
        <taxon>Dictyochophyceae</taxon>
        <taxon>Rhizochromulinales</taxon>
        <taxon>Rhizochromulina</taxon>
    </lineage>
</organism>
<proteinExistence type="predicted"/>
<dbReference type="PANTHER" id="PTHR47219:SF9">
    <property type="entry name" value="GTPASE ACTIVATING PROTEIN AND CENTROSOME-ASSOCIATED, ISOFORM B"/>
    <property type="match status" value="1"/>
</dbReference>
<accession>A0A7S2WR42</accession>
<dbReference type="GO" id="GO:0031267">
    <property type="term" value="F:small GTPase binding"/>
    <property type="evidence" value="ECO:0007669"/>
    <property type="project" value="TreeGrafter"/>
</dbReference>
<dbReference type="GO" id="GO:0005096">
    <property type="term" value="F:GTPase activator activity"/>
    <property type="evidence" value="ECO:0007669"/>
    <property type="project" value="TreeGrafter"/>
</dbReference>
<evidence type="ECO:0000259" key="1">
    <source>
        <dbReference type="PROSITE" id="PS50086"/>
    </source>
</evidence>
<dbReference type="InterPro" id="IPR000195">
    <property type="entry name" value="Rab-GAP-TBC_dom"/>
</dbReference>
<name>A0A7S2WR42_9STRA</name>